<feature type="compositionally biased region" description="Basic and acidic residues" evidence="1">
    <location>
        <begin position="110"/>
        <end position="122"/>
    </location>
</feature>
<organism evidence="3 4">
    <name type="scientific">Bifidobacterium boum</name>
    <dbReference type="NCBI Taxonomy" id="78343"/>
    <lineage>
        <taxon>Bacteria</taxon>
        <taxon>Bacillati</taxon>
        <taxon>Actinomycetota</taxon>
        <taxon>Actinomycetes</taxon>
        <taxon>Bifidobacteriales</taxon>
        <taxon>Bifidobacteriaceae</taxon>
        <taxon>Bifidobacterium</taxon>
    </lineage>
</organism>
<feature type="region of interest" description="Disordered" evidence="1">
    <location>
        <begin position="107"/>
        <end position="129"/>
    </location>
</feature>
<proteinExistence type="predicted"/>
<protein>
    <recommendedName>
        <fullName evidence="2">Antitoxin SocA-like Panacea domain-containing protein</fullName>
    </recommendedName>
</protein>
<dbReference type="Pfam" id="PF13274">
    <property type="entry name" value="SocA_Panacea"/>
    <property type="match status" value="1"/>
</dbReference>
<comment type="caution">
    <text evidence="3">The sequence shown here is derived from an EMBL/GenBank/DDBJ whole genome shotgun (WGS) entry which is preliminary data.</text>
</comment>
<dbReference type="RefSeq" id="WP_026503072.1">
    <property type="nucleotide sequence ID" value="NZ_JGYQ01000015.1"/>
</dbReference>
<evidence type="ECO:0000259" key="2">
    <source>
        <dbReference type="Pfam" id="PF13274"/>
    </source>
</evidence>
<accession>A0A086ZKT5</accession>
<name>A0A086ZKT5_9BIFI</name>
<reference evidence="3 4" key="1">
    <citation type="submission" date="2014-03" db="EMBL/GenBank/DDBJ databases">
        <title>Genomics of Bifidobacteria.</title>
        <authorList>
            <person name="Ventura M."/>
            <person name="Milani C."/>
            <person name="Lugli G.A."/>
        </authorList>
    </citation>
    <scope>NUCLEOTIDE SEQUENCE [LARGE SCALE GENOMIC DNA]</scope>
    <source>
        <strain evidence="3 4">LMG 10736</strain>
    </source>
</reference>
<evidence type="ECO:0000256" key="1">
    <source>
        <dbReference type="SAM" id="MobiDB-lite"/>
    </source>
</evidence>
<dbReference type="AlphaFoldDB" id="A0A086ZKT5"/>
<evidence type="ECO:0000313" key="3">
    <source>
        <dbReference type="EMBL" id="KFI47135.1"/>
    </source>
</evidence>
<dbReference type="GeneID" id="303204212"/>
<evidence type="ECO:0000313" key="4">
    <source>
        <dbReference type="Proteomes" id="UP000029093"/>
    </source>
</evidence>
<sequence length="151" mass="16806">MTTITDVAAYILQNNGTMSTMKLEKLCFYSQAQSLSKRGVPLFDEDFQAWRNGPVSPALFNLHRHLFLIHAGELDQFLPDGTPRLTDEEKTIIDVVCGQLASKTGNQLSERTHAEAPWRDARAGLSPADPCNRTIGKDSIARFYTANPVVR</sequence>
<feature type="domain" description="Antitoxin SocA-like Panacea" evidence="2">
    <location>
        <begin position="23"/>
        <end position="118"/>
    </location>
</feature>
<dbReference type="OrthoDB" id="9799173at2"/>
<gene>
    <name evidence="3" type="ORF">BBOU_1107</name>
</gene>
<keyword evidence="4" id="KW-1185">Reference proteome</keyword>
<dbReference type="EMBL" id="JGYQ01000015">
    <property type="protein sequence ID" value="KFI47135.1"/>
    <property type="molecule type" value="Genomic_DNA"/>
</dbReference>
<dbReference type="InterPro" id="IPR025272">
    <property type="entry name" value="SocA_Panacea"/>
</dbReference>
<dbReference type="Proteomes" id="UP000029093">
    <property type="component" value="Unassembled WGS sequence"/>
</dbReference>